<proteinExistence type="predicted"/>
<evidence type="ECO:0000256" key="1">
    <source>
        <dbReference type="SAM" id="MobiDB-lite"/>
    </source>
</evidence>
<evidence type="ECO:0000313" key="3">
    <source>
        <dbReference type="Proteomes" id="UP000324222"/>
    </source>
</evidence>
<name>A0A5B7CJY0_PORTR</name>
<feature type="region of interest" description="Disordered" evidence="1">
    <location>
        <begin position="1"/>
        <end position="22"/>
    </location>
</feature>
<organism evidence="2 3">
    <name type="scientific">Portunus trituberculatus</name>
    <name type="common">Swimming crab</name>
    <name type="synonym">Neptunus trituberculatus</name>
    <dbReference type="NCBI Taxonomy" id="210409"/>
    <lineage>
        <taxon>Eukaryota</taxon>
        <taxon>Metazoa</taxon>
        <taxon>Ecdysozoa</taxon>
        <taxon>Arthropoda</taxon>
        <taxon>Crustacea</taxon>
        <taxon>Multicrustacea</taxon>
        <taxon>Malacostraca</taxon>
        <taxon>Eumalacostraca</taxon>
        <taxon>Eucarida</taxon>
        <taxon>Decapoda</taxon>
        <taxon>Pleocyemata</taxon>
        <taxon>Brachyura</taxon>
        <taxon>Eubrachyura</taxon>
        <taxon>Portunoidea</taxon>
        <taxon>Portunidae</taxon>
        <taxon>Portuninae</taxon>
        <taxon>Portunus</taxon>
    </lineage>
</organism>
<reference evidence="2 3" key="1">
    <citation type="submission" date="2019-05" db="EMBL/GenBank/DDBJ databases">
        <title>Another draft genome of Portunus trituberculatus and its Hox gene families provides insights of decapod evolution.</title>
        <authorList>
            <person name="Jeong J.-H."/>
            <person name="Song I."/>
            <person name="Kim S."/>
            <person name="Choi T."/>
            <person name="Kim D."/>
            <person name="Ryu S."/>
            <person name="Kim W."/>
        </authorList>
    </citation>
    <scope>NUCLEOTIDE SEQUENCE [LARGE SCALE GENOMIC DNA]</scope>
    <source>
        <tissue evidence="2">Muscle</tissue>
    </source>
</reference>
<gene>
    <name evidence="2" type="ORF">E2C01_002266</name>
</gene>
<evidence type="ECO:0000313" key="2">
    <source>
        <dbReference type="EMBL" id="MPC09650.1"/>
    </source>
</evidence>
<dbReference type="Proteomes" id="UP000324222">
    <property type="component" value="Unassembled WGS sequence"/>
</dbReference>
<dbReference type="EMBL" id="VSRR010000078">
    <property type="protein sequence ID" value="MPC09650.1"/>
    <property type="molecule type" value="Genomic_DNA"/>
</dbReference>
<comment type="caution">
    <text evidence="2">The sequence shown here is derived from an EMBL/GenBank/DDBJ whole genome shotgun (WGS) entry which is preliminary data.</text>
</comment>
<protein>
    <submittedName>
        <fullName evidence="2">Uncharacterized protein</fullName>
    </submittedName>
</protein>
<feature type="compositionally biased region" description="Polar residues" evidence="1">
    <location>
        <begin position="1"/>
        <end position="11"/>
    </location>
</feature>
<keyword evidence="3" id="KW-1185">Reference proteome</keyword>
<sequence length="74" mass="8058">MVTGGSLNRMGSNPGHGLRSGYGGVDEDEGCDRCKFKSSRLEALCNHHCPDQHILYGGGNNTLYRLMEVLHPPT</sequence>
<dbReference type="AlphaFoldDB" id="A0A5B7CJY0"/>
<accession>A0A5B7CJY0</accession>